<dbReference type="InterPro" id="IPR015813">
    <property type="entry name" value="Pyrv/PenolPyrv_kinase-like_dom"/>
</dbReference>
<sequence length="254" mass="26086">MMDKIEQFRALHVPGDPLVLFNIWDAGSARVVAKAGARAIATGSYGVAESLGLSDGETVPLDVVLANLERIVSVTDLPVSIDMESGYGDTPEEVAASVAKAREAGAAGINMEDRMPDEAALVPLAEQGERLAAAASTGLFVNARCDVFRGRDAAAEGKALVAETLERARAYADAGAGGLFVPFLGDAECIAAICEGSPLPVNILWSPACGDRAALAELGVARISHGHQPWAAAMAMLGREAETVLGGGIPSYAG</sequence>
<dbReference type="GO" id="GO:0016829">
    <property type="term" value="F:lyase activity"/>
    <property type="evidence" value="ECO:0007669"/>
    <property type="project" value="UniProtKB-KW"/>
</dbReference>
<reference evidence="1 2" key="1">
    <citation type="submission" date="2019-01" db="EMBL/GenBank/DDBJ databases">
        <title>Altererythrobacter rhizovicinus sp. nov., isolated from the rhizosphere soil of Haloxylon ammodendron.</title>
        <authorList>
            <person name="Li H.-P."/>
            <person name="Gou J.-Y."/>
            <person name="Yao D."/>
            <person name="Han Q.-Q."/>
            <person name="Shao K.-Z."/>
            <person name="Zhao Q."/>
            <person name="Zhang J.-L."/>
        </authorList>
    </citation>
    <scope>NUCLEOTIDE SEQUENCE [LARGE SCALE GENOMIC DNA]</scope>
    <source>
        <strain evidence="1 2">AY-3R</strain>
    </source>
</reference>
<dbReference type="Pfam" id="PF13714">
    <property type="entry name" value="PEP_mutase"/>
    <property type="match status" value="1"/>
</dbReference>
<keyword evidence="2" id="KW-1185">Reference proteome</keyword>
<evidence type="ECO:0000313" key="2">
    <source>
        <dbReference type="Proteomes" id="UP000293623"/>
    </source>
</evidence>
<dbReference type="RefSeq" id="WP_129523155.1">
    <property type="nucleotide sequence ID" value="NZ_SDPV01000001.1"/>
</dbReference>
<accession>A0A4Q2KPX4</accession>
<gene>
    <name evidence="1" type="ORF">ETX26_02725</name>
</gene>
<dbReference type="PANTHER" id="PTHR42905">
    <property type="entry name" value="PHOSPHOENOLPYRUVATE CARBOXYLASE"/>
    <property type="match status" value="1"/>
</dbReference>
<dbReference type="Gene3D" id="3.20.20.60">
    <property type="entry name" value="Phosphoenolpyruvate-binding domains"/>
    <property type="match status" value="1"/>
</dbReference>
<dbReference type="SUPFAM" id="SSF51621">
    <property type="entry name" value="Phosphoenolpyruvate/pyruvate domain"/>
    <property type="match status" value="1"/>
</dbReference>
<organism evidence="1 2">
    <name type="scientific">Pelagerythrobacter rhizovicinus</name>
    <dbReference type="NCBI Taxonomy" id="2268576"/>
    <lineage>
        <taxon>Bacteria</taxon>
        <taxon>Pseudomonadati</taxon>
        <taxon>Pseudomonadota</taxon>
        <taxon>Alphaproteobacteria</taxon>
        <taxon>Sphingomonadales</taxon>
        <taxon>Erythrobacteraceae</taxon>
        <taxon>Pelagerythrobacter</taxon>
    </lineage>
</organism>
<evidence type="ECO:0000313" key="1">
    <source>
        <dbReference type="EMBL" id="RXZ65672.1"/>
    </source>
</evidence>
<keyword evidence="1" id="KW-0456">Lyase</keyword>
<dbReference type="OrthoDB" id="9785398at2"/>
<dbReference type="AlphaFoldDB" id="A0A4Q2KPX4"/>
<dbReference type="EMBL" id="SDPV01000001">
    <property type="protein sequence ID" value="RXZ65672.1"/>
    <property type="molecule type" value="Genomic_DNA"/>
</dbReference>
<dbReference type="InterPro" id="IPR040442">
    <property type="entry name" value="Pyrv_kinase-like_dom_sf"/>
</dbReference>
<proteinExistence type="predicted"/>
<keyword evidence="1" id="KW-0670">Pyruvate</keyword>
<name>A0A4Q2KPX4_9SPHN</name>
<dbReference type="PANTHER" id="PTHR42905:SF16">
    <property type="entry name" value="CARBOXYPHOSPHONOENOLPYRUVATE PHOSPHONOMUTASE-LIKE PROTEIN (AFU_ORTHOLOGUE AFUA_5G07230)"/>
    <property type="match status" value="1"/>
</dbReference>
<dbReference type="CDD" id="cd00377">
    <property type="entry name" value="ICL_PEPM"/>
    <property type="match status" value="1"/>
</dbReference>
<protein>
    <submittedName>
        <fullName evidence="1">Isocitrate lyase/phosphoenolpyruvate mutase family protein</fullName>
    </submittedName>
</protein>
<comment type="caution">
    <text evidence="1">The sequence shown here is derived from an EMBL/GenBank/DDBJ whole genome shotgun (WGS) entry which is preliminary data.</text>
</comment>
<dbReference type="Proteomes" id="UP000293623">
    <property type="component" value="Unassembled WGS sequence"/>
</dbReference>
<dbReference type="InterPro" id="IPR039556">
    <property type="entry name" value="ICL/PEPM"/>
</dbReference>